<feature type="region of interest" description="Disordered" evidence="1">
    <location>
        <begin position="514"/>
        <end position="552"/>
    </location>
</feature>
<feature type="compositionally biased region" description="Pro residues" evidence="1">
    <location>
        <begin position="514"/>
        <end position="532"/>
    </location>
</feature>
<keyword evidence="2" id="KW-0812">Transmembrane</keyword>
<dbReference type="SUPFAM" id="SSF52266">
    <property type="entry name" value="SGNH hydrolase"/>
    <property type="match status" value="1"/>
</dbReference>
<dbReference type="PANTHER" id="PTHR30383">
    <property type="entry name" value="THIOESTERASE 1/PROTEASE 1/LYSOPHOSPHOLIPASE L1"/>
    <property type="match status" value="1"/>
</dbReference>
<proteinExistence type="predicted"/>
<dbReference type="InterPro" id="IPR036514">
    <property type="entry name" value="SGNH_hydro_sf"/>
</dbReference>
<accession>A0ABV1GCN1</accession>
<protein>
    <submittedName>
        <fullName evidence="4">SGNH/GDSL hydrolase family protein</fullName>
        <ecNumber evidence="4">3.1.-.-</ecNumber>
    </submittedName>
</protein>
<dbReference type="Pfam" id="PF13472">
    <property type="entry name" value="Lipase_GDSL_2"/>
    <property type="match status" value="1"/>
</dbReference>
<feature type="transmembrane region" description="Helical" evidence="2">
    <location>
        <begin position="50"/>
        <end position="74"/>
    </location>
</feature>
<evidence type="ECO:0000256" key="2">
    <source>
        <dbReference type="SAM" id="Phobius"/>
    </source>
</evidence>
<feature type="domain" description="SGNH hydrolase-type esterase" evidence="3">
    <location>
        <begin position="124"/>
        <end position="293"/>
    </location>
</feature>
<feature type="compositionally biased region" description="Low complexity" evidence="1">
    <location>
        <begin position="533"/>
        <end position="552"/>
    </location>
</feature>
<dbReference type="Proteomes" id="UP001477672">
    <property type="component" value="Unassembled WGS sequence"/>
</dbReference>
<gene>
    <name evidence="4" type="ORF">WMO24_03795</name>
</gene>
<name>A0ABV1GCN1_9FIRM</name>
<dbReference type="Gene3D" id="3.40.50.1110">
    <property type="entry name" value="SGNH hydrolase"/>
    <property type="match status" value="1"/>
</dbReference>
<keyword evidence="4" id="KW-0378">Hydrolase</keyword>
<reference evidence="4 5" key="1">
    <citation type="submission" date="2024-03" db="EMBL/GenBank/DDBJ databases">
        <title>Human intestinal bacterial collection.</title>
        <authorList>
            <person name="Pauvert C."/>
            <person name="Hitch T.C.A."/>
            <person name="Clavel T."/>
        </authorList>
    </citation>
    <scope>NUCLEOTIDE SEQUENCE [LARGE SCALE GENOMIC DNA]</scope>
    <source>
        <strain evidence="4 5">CLA-JM-H11</strain>
    </source>
</reference>
<keyword evidence="5" id="KW-1185">Reference proteome</keyword>
<evidence type="ECO:0000256" key="1">
    <source>
        <dbReference type="SAM" id="MobiDB-lite"/>
    </source>
</evidence>
<dbReference type="InterPro" id="IPR051532">
    <property type="entry name" value="Ester_Hydrolysis_Enzymes"/>
</dbReference>
<dbReference type="GO" id="GO:0016787">
    <property type="term" value="F:hydrolase activity"/>
    <property type="evidence" value="ECO:0007669"/>
    <property type="project" value="UniProtKB-KW"/>
</dbReference>
<evidence type="ECO:0000313" key="4">
    <source>
        <dbReference type="EMBL" id="MEQ2519555.1"/>
    </source>
</evidence>
<sequence length="552" mass="58472">MYNKRIVKKYAPAACGRRDRLYQIQKFFRKTGKALQRFFRRVRKGSPLDIAILAVTCLLVVVLIAILVMTLAGAKEPVSTPSSTVSVSESYDMNANSLAVEEYDGTVLPKTEDAGQEYVDNTLFIGDSNTERMVVYGATTWENNLGVTGMGIQDVTGTPTQKFSGYSSLVLVPKAVEMLQPQRIIITFGTNNTGWSADVFAQQYKKALDAIHEAYPYADIIINAVSPVAKERAYPNISMQTIDSFNQALLELAREEGYTFLNSSEALKDASTGYAKSGYMVSDGVHLSQTGMDALMEYIRTHAHETEDTRPTVTNVPTHVAPPDGLFVTVNEPESSSSSSSSSSSEAQGKVKVVFSVAGDTAGGSLSGTLQQEVAPGSTCSAVTANVNSGYAVTWGCSVGTISNVNNPSLSFNVPAYVEGGTTITVTASFKKTVCEHVYDAGVITTQPTCGAAGVKTFTCTKCQATYTEQVPATGAHNFSILVSETPAQVGVDGSRVYQCPVCGAQYTEVIPALPAPPSSSTAPPPSSPPTSTPTNSTPTGTETNSTAQPAA</sequence>
<keyword evidence="2" id="KW-1133">Transmembrane helix</keyword>
<evidence type="ECO:0000313" key="5">
    <source>
        <dbReference type="Proteomes" id="UP001477672"/>
    </source>
</evidence>
<dbReference type="InterPro" id="IPR013830">
    <property type="entry name" value="SGNH_hydro"/>
</dbReference>
<evidence type="ECO:0000259" key="3">
    <source>
        <dbReference type="Pfam" id="PF13472"/>
    </source>
</evidence>
<dbReference type="EC" id="3.1.-.-" evidence="4"/>
<organism evidence="4 5">
    <name type="scientific">Ruthenibacterium intestinale</name>
    <dbReference type="NCBI Taxonomy" id="3133163"/>
    <lineage>
        <taxon>Bacteria</taxon>
        <taxon>Bacillati</taxon>
        <taxon>Bacillota</taxon>
        <taxon>Clostridia</taxon>
        <taxon>Eubacteriales</taxon>
        <taxon>Oscillospiraceae</taxon>
        <taxon>Ruthenibacterium</taxon>
    </lineage>
</organism>
<keyword evidence="2" id="KW-0472">Membrane</keyword>
<dbReference type="EMBL" id="JBBMFA010000059">
    <property type="protein sequence ID" value="MEQ2519555.1"/>
    <property type="molecule type" value="Genomic_DNA"/>
</dbReference>
<comment type="caution">
    <text evidence="4">The sequence shown here is derived from an EMBL/GenBank/DDBJ whole genome shotgun (WGS) entry which is preliminary data.</text>
</comment>